<organism evidence="2 3">
    <name type="scientific">Podospora aff. communis PSN243</name>
    <dbReference type="NCBI Taxonomy" id="3040156"/>
    <lineage>
        <taxon>Eukaryota</taxon>
        <taxon>Fungi</taxon>
        <taxon>Dikarya</taxon>
        <taxon>Ascomycota</taxon>
        <taxon>Pezizomycotina</taxon>
        <taxon>Sordariomycetes</taxon>
        <taxon>Sordariomycetidae</taxon>
        <taxon>Sordariales</taxon>
        <taxon>Podosporaceae</taxon>
        <taxon>Podospora</taxon>
    </lineage>
</organism>
<dbReference type="EMBL" id="MU865957">
    <property type="protein sequence ID" value="KAK4446436.1"/>
    <property type="molecule type" value="Genomic_DNA"/>
</dbReference>
<proteinExistence type="predicted"/>
<reference evidence="2" key="2">
    <citation type="submission" date="2023-05" db="EMBL/GenBank/DDBJ databases">
        <authorList>
            <consortium name="Lawrence Berkeley National Laboratory"/>
            <person name="Steindorff A."/>
            <person name="Hensen N."/>
            <person name="Bonometti L."/>
            <person name="Westerberg I."/>
            <person name="Brannstrom I.O."/>
            <person name="Guillou S."/>
            <person name="Cros-Aarteil S."/>
            <person name="Calhoun S."/>
            <person name="Haridas S."/>
            <person name="Kuo A."/>
            <person name="Mondo S."/>
            <person name="Pangilinan J."/>
            <person name="Riley R."/>
            <person name="Labutti K."/>
            <person name="Andreopoulos B."/>
            <person name="Lipzen A."/>
            <person name="Chen C."/>
            <person name="Yanf M."/>
            <person name="Daum C."/>
            <person name="Ng V."/>
            <person name="Clum A."/>
            <person name="Ohm R."/>
            <person name="Martin F."/>
            <person name="Silar P."/>
            <person name="Natvig D."/>
            <person name="Lalanne C."/>
            <person name="Gautier V."/>
            <person name="Ament-Velasquez S.L."/>
            <person name="Kruys A."/>
            <person name="Hutchinson M.I."/>
            <person name="Powell A.J."/>
            <person name="Barry K."/>
            <person name="Miller A.N."/>
            <person name="Grigoriev I.V."/>
            <person name="Debuchy R."/>
            <person name="Gladieux P."/>
            <person name="Thoren M.H."/>
            <person name="Johannesson H."/>
        </authorList>
    </citation>
    <scope>NUCLEOTIDE SEQUENCE</scope>
    <source>
        <strain evidence="2">PSN243</strain>
    </source>
</reference>
<dbReference type="AlphaFoldDB" id="A0AAV9GHE5"/>
<sequence length="266" mass="29245">MSHNNHNQPAGGSTKDGDQHPVPSIESSPKSSPSPRPTLPPLRNARRLHGEARLPGLRPPQCAMRLNWDGQYYDYDTPAGSDTESHSPRYVPQIIFYAWPGDNPDGRSQPGVERPATCSSAAAAWAERLRMSEEESGSEYDSDEVHAGSVASNSGSGNGAVNVPRPRPALGRDRFLERRRRYLEARLAMNRQLRRVDNLSDLHDTHASRNLTLPPLRPAPPLAVGHEGQAVVSSEGEEESDHESGLGTLPNWSGRESRQMRARSSR</sequence>
<protein>
    <recommendedName>
        <fullName evidence="4">BZIP domain-containing protein</fullName>
    </recommendedName>
</protein>
<keyword evidence="3" id="KW-1185">Reference proteome</keyword>
<feature type="compositionally biased region" description="Low complexity" evidence="1">
    <location>
        <begin position="21"/>
        <end position="31"/>
    </location>
</feature>
<evidence type="ECO:0008006" key="4">
    <source>
        <dbReference type="Google" id="ProtNLM"/>
    </source>
</evidence>
<feature type="compositionally biased region" description="Polar residues" evidence="1">
    <location>
        <begin position="1"/>
        <end position="11"/>
    </location>
</feature>
<accession>A0AAV9GHE5</accession>
<comment type="caution">
    <text evidence="2">The sequence shown here is derived from an EMBL/GenBank/DDBJ whole genome shotgun (WGS) entry which is preliminary data.</text>
</comment>
<feature type="region of interest" description="Disordered" evidence="1">
    <location>
        <begin position="208"/>
        <end position="266"/>
    </location>
</feature>
<evidence type="ECO:0000256" key="1">
    <source>
        <dbReference type="SAM" id="MobiDB-lite"/>
    </source>
</evidence>
<evidence type="ECO:0000313" key="3">
    <source>
        <dbReference type="Proteomes" id="UP001321760"/>
    </source>
</evidence>
<reference evidence="2" key="1">
    <citation type="journal article" date="2023" name="Mol. Phylogenet. Evol.">
        <title>Genome-scale phylogeny and comparative genomics of the fungal order Sordariales.</title>
        <authorList>
            <person name="Hensen N."/>
            <person name="Bonometti L."/>
            <person name="Westerberg I."/>
            <person name="Brannstrom I.O."/>
            <person name="Guillou S."/>
            <person name="Cros-Aarteil S."/>
            <person name="Calhoun S."/>
            <person name="Haridas S."/>
            <person name="Kuo A."/>
            <person name="Mondo S."/>
            <person name="Pangilinan J."/>
            <person name="Riley R."/>
            <person name="LaButti K."/>
            <person name="Andreopoulos B."/>
            <person name="Lipzen A."/>
            <person name="Chen C."/>
            <person name="Yan M."/>
            <person name="Daum C."/>
            <person name="Ng V."/>
            <person name="Clum A."/>
            <person name="Steindorff A."/>
            <person name="Ohm R.A."/>
            <person name="Martin F."/>
            <person name="Silar P."/>
            <person name="Natvig D.O."/>
            <person name="Lalanne C."/>
            <person name="Gautier V."/>
            <person name="Ament-Velasquez S.L."/>
            <person name="Kruys A."/>
            <person name="Hutchinson M.I."/>
            <person name="Powell A.J."/>
            <person name="Barry K."/>
            <person name="Miller A.N."/>
            <person name="Grigoriev I.V."/>
            <person name="Debuchy R."/>
            <person name="Gladieux P."/>
            <person name="Hiltunen Thoren M."/>
            <person name="Johannesson H."/>
        </authorList>
    </citation>
    <scope>NUCLEOTIDE SEQUENCE</scope>
    <source>
        <strain evidence="2">PSN243</strain>
    </source>
</reference>
<feature type="compositionally biased region" description="Low complexity" evidence="1">
    <location>
        <begin position="147"/>
        <end position="163"/>
    </location>
</feature>
<dbReference type="Proteomes" id="UP001321760">
    <property type="component" value="Unassembled WGS sequence"/>
</dbReference>
<feature type="region of interest" description="Disordered" evidence="1">
    <location>
        <begin position="1"/>
        <end position="61"/>
    </location>
</feature>
<gene>
    <name evidence="2" type="ORF">QBC34DRAFT_469850</name>
</gene>
<evidence type="ECO:0000313" key="2">
    <source>
        <dbReference type="EMBL" id="KAK4446436.1"/>
    </source>
</evidence>
<feature type="region of interest" description="Disordered" evidence="1">
    <location>
        <begin position="129"/>
        <end position="168"/>
    </location>
</feature>
<name>A0AAV9GHE5_9PEZI</name>